<keyword evidence="5" id="KW-1185">Reference proteome</keyword>
<gene>
    <name evidence="4" type="ORF">MUN87_10915</name>
</gene>
<name>A0ABY4GSI4_9BACI</name>
<dbReference type="InterPro" id="IPR002123">
    <property type="entry name" value="Plipid/glycerol_acylTrfase"/>
</dbReference>
<accession>A0ABY4GSI4</accession>
<evidence type="ECO:0000256" key="1">
    <source>
        <dbReference type="ARBA" id="ARBA00022679"/>
    </source>
</evidence>
<dbReference type="SMART" id="SM00563">
    <property type="entry name" value="PlsC"/>
    <property type="match status" value="1"/>
</dbReference>
<proteinExistence type="predicted"/>
<evidence type="ECO:0000313" key="5">
    <source>
        <dbReference type="Proteomes" id="UP000831537"/>
    </source>
</evidence>
<organism evidence="4 5">
    <name type="scientific">Gracilibacillus salinarum</name>
    <dbReference type="NCBI Taxonomy" id="2932255"/>
    <lineage>
        <taxon>Bacteria</taxon>
        <taxon>Bacillati</taxon>
        <taxon>Bacillota</taxon>
        <taxon>Bacilli</taxon>
        <taxon>Bacillales</taxon>
        <taxon>Bacillaceae</taxon>
        <taxon>Gracilibacillus</taxon>
    </lineage>
</organism>
<dbReference type="EMBL" id="CP095071">
    <property type="protein sequence ID" value="UOQ87357.1"/>
    <property type="molecule type" value="Genomic_DNA"/>
</dbReference>
<dbReference type="CDD" id="cd07989">
    <property type="entry name" value="LPLAT_AGPAT-like"/>
    <property type="match status" value="1"/>
</dbReference>
<protein>
    <submittedName>
        <fullName evidence="4">1-acyl-sn-glycerol-3-phosphate acyltransferase</fullName>
    </submittedName>
</protein>
<evidence type="ECO:0000259" key="3">
    <source>
        <dbReference type="SMART" id="SM00563"/>
    </source>
</evidence>
<dbReference type="Proteomes" id="UP000831537">
    <property type="component" value="Chromosome"/>
</dbReference>
<feature type="domain" description="Phospholipid/glycerol acyltransferase" evidence="3">
    <location>
        <begin position="43"/>
        <end position="155"/>
    </location>
</feature>
<sequence length="394" mass="45932">MSIEKKPSKWVKNFLLSSIHLYLRRTTTFKVTRNDTKDIQPPYLIVSNHVNNWDPLYINLFVDEPISFIAGEPLFRKPLLKRVLDYTGAIRKTKFKNDTSTIRNAIKAKNHGRVIGLFPEGNRNWDGVTEPVIYSTAKLVKLLKIPVVAAKIKGGYLTHPRWGDGDRKGTIEISYQKIWDTEEVSNLSVAEIHQTLTTSLYHDEMEWQKEKGYRFRGKHNAHYLERLLFVCPACESVGSMHSDHDTFSCTSCHYQVTYTEQGFFAGESSRFDTPHQWSDWQLQALNQIILDPPQMEDIVTLYRSIDQKPFEKLLEGTIHLKENTITFAAEDGARQTFFLDDMEAVNIHFHHKLSFFHDDHLYEVIFTSPRSSCYQWLQMIQRLQQNLLEKEQTS</sequence>
<keyword evidence="2 4" id="KW-0012">Acyltransferase</keyword>
<reference evidence="4 5" key="1">
    <citation type="submission" date="2022-04" db="EMBL/GenBank/DDBJ databases">
        <title>Gracilibacillus sp. isolated from saltern.</title>
        <authorList>
            <person name="Won M."/>
            <person name="Lee C.-M."/>
            <person name="Woen H.-Y."/>
            <person name="Kwon S.-W."/>
        </authorList>
    </citation>
    <scope>NUCLEOTIDE SEQUENCE [LARGE SCALE GENOMIC DNA]</scope>
    <source>
        <strain evidence="4 5">SSPM10-3</strain>
    </source>
</reference>
<dbReference type="SUPFAM" id="SSF69593">
    <property type="entry name" value="Glycerol-3-phosphate (1)-acyltransferase"/>
    <property type="match status" value="1"/>
</dbReference>
<keyword evidence="1" id="KW-0808">Transferase</keyword>
<evidence type="ECO:0000313" key="4">
    <source>
        <dbReference type="EMBL" id="UOQ87357.1"/>
    </source>
</evidence>
<dbReference type="RefSeq" id="WP_244747797.1">
    <property type="nucleotide sequence ID" value="NZ_CP095071.1"/>
</dbReference>
<dbReference type="PANTHER" id="PTHR10434">
    <property type="entry name" value="1-ACYL-SN-GLYCEROL-3-PHOSPHATE ACYLTRANSFERASE"/>
    <property type="match status" value="1"/>
</dbReference>
<dbReference type="PANTHER" id="PTHR10434:SF11">
    <property type="entry name" value="1-ACYL-SN-GLYCEROL-3-PHOSPHATE ACYLTRANSFERASE"/>
    <property type="match status" value="1"/>
</dbReference>
<dbReference type="Pfam" id="PF01553">
    <property type="entry name" value="Acyltransferase"/>
    <property type="match status" value="1"/>
</dbReference>
<evidence type="ECO:0000256" key="2">
    <source>
        <dbReference type="ARBA" id="ARBA00023315"/>
    </source>
</evidence>
<dbReference type="GO" id="GO:0016746">
    <property type="term" value="F:acyltransferase activity"/>
    <property type="evidence" value="ECO:0007669"/>
    <property type="project" value="UniProtKB-KW"/>
</dbReference>